<proteinExistence type="predicted"/>
<dbReference type="EMBL" id="MK500579">
    <property type="protein sequence ID" value="QBK92646.1"/>
    <property type="molecule type" value="Genomic_DNA"/>
</dbReference>
<name>A0A481ZAI8_9VIRU</name>
<gene>
    <name evidence="1" type="ORF">LCPAC401_02840</name>
</gene>
<sequence length="112" mass="13522">MRSIRVEELQQNLINIRHDVKDVDGLLPRHFDSVDWRYFERESTHPRYWDYVCHGACHFMVELYYWIIIQVLPEHDWQIIHSNSHSTVWNGKDLIYDPTFQALHITAGECLI</sequence>
<reference evidence="1" key="1">
    <citation type="journal article" date="2019" name="MBio">
        <title>Virus Genomes from Deep Sea Sediments Expand the Ocean Megavirome and Support Independent Origins of Viral Gigantism.</title>
        <authorList>
            <person name="Backstrom D."/>
            <person name="Yutin N."/>
            <person name="Jorgensen S.L."/>
            <person name="Dharamshi J."/>
            <person name="Homa F."/>
            <person name="Zaremba-Niedwiedzka K."/>
            <person name="Spang A."/>
            <person name="Wolf Y.I."/>
            <person name="Koonin E.V."/>
            <person name="Ettema T.J."/>
        </authorList>
    </citation>
    <scope>NUCLEOTIDE SEQUENCE</scope>
</reference>
<evidence type="ECO:0000313" key="1">
    <source>
        <dbReference type="EMBL" id="QBK92646.1"/>
    </source>
</evidence>
<protein>
    <submittedName>
        <fullName evidence="1">Uncharacterized protein</fullName>
    </submittedName>
</protein>
<accession>A0A481ZAI8</accession>
<organism evidence="1">
    <name type="scientific">Pithovirus LCPAC401</name>
    <dbReference type="NCBI Taxonomy" id="2506595"/>
    <lineage>
        <taxon>Viruses</taxon>
        <taxon>Pithoviruses</taxon>
    </lineage>
</organism>